<feature type="transmembrane region" description="Helical" evidence="8">
    <location>
        <begin position="329"/>
        <end position="348"/>
    </location>
</feature>
<proteinExistence type="inferred from homology"/>
<dbReference type="EMBL" id="JANYMP010000027">
    <property type="protein sequence ID" value="MCS7482904.1"/>
    <property type="molecule type" value="Genomic_DNA"/>
</dbReference>
<feature type="transmembrane region" description="Helical" evidence="8">
    <location>
        <begin position="303"/>
        <end position="322"/>
    </location>
</feature>
<feature type="transmembrane region" description="Helical" evidence="8">
    <location>
        <begin position="202"/>
        <end position="224"/>
    </location>
</feature>
<gene>
    <name evidence="9" type="ORF">NZH93_39165</name>
</gene>
<keyword evidence="4 8" id="KW-0812">Transmembrane</keyword>
<keyword evidence="5 8" id="KW-1133">Transmembrane helix</keyword>
<dbReference type="Proteomes" id="UP001141259">
    <property type="component" value="Unassembled WGS sequence"/>
</dbReference>
<organism evidence="9 10">
    <name type="scientific">Umezawaea endophytica</name>
    <dbReference type="NCBI Taxonomy" id="1654476"/>
    <lineage>
        <taxon>Bacteria</taxon>
        <taxon>Bacillati</taxon>
        <taxon>Actinomycetota</taxon>
        <taxon>Actinomycetes</taxon>
        <taxon>Pseudonocardiales</taxon>
        <taxon>Pseudonocardiaceae</taxon>
        <taxon>Umezawaea</taxon>
    </lineage>
</organism>
<evidence type="ECO:0000256" key="3">
    <source>
        <dbReference type="ARBA" id="ARBA00022679"/>
    </source>
</evidence>
<keyword evidence="2" id="KW-1003">Cell membrane</keyword>
<comment type="subcellular location">
    <subcellularLocation>
        <location evidence="1">Cell membrane</location>
        <topology evidence="1">Multi-pass membrane protein</topology>
    </subcellularLocation>
</comment>
<comment type="similarity">
    <text evidence="7">Belongs to the glycosyltransferase 87 family.</text>
</comment>
<evidence type="ECO:0000256" key="6">
    <source>
        <dbReference type="ARBA" id="ARBA00023136"/>
    </source>
</evidence>
<evidence type="ECO:0000313" key="9">
    <source>
        <dbReference type="EMBL" id="MCS7482904.1"/>
    </source>
</evidence>
<evidence type="ECO:0000313" key="10">
    <source>
        <dbReference type="Proteomes" id="UP001141259"/>
    </source>
</evidence>
<protein>
    <submittedName>
        <fullName evidence="9">Glycosyltransferase 87 family protein</fullName>
    </submittedName>
</protein>
<keyword evidence="3" id="KW-0808">Transferase</keyword>
<dbReference type="InterPro" id="IPR018584">
    <property type="entry name" value="GT87"/>
</dbReference>
<feature type="transmembrane region" description="Helical" evidence="8">
    <location>
        <begin position="116"/>
        <end position="134"/>
    </location>
</feature>
<name>A0A9X2VVP6_9PSEU</name>
<reference evidence="9" key="1">
    <citation type="submission" date="2022-08" db="EMBL/GenBank/DDBJ databases">
        <authorList>
            <person name="Tistechok S."/>
            <person name="Samborskyy M."/>
            <person name="Roman I."/>
        </authorList>
    </citation>
    <scope>NUCLEOTIDE SEQUENCE</scope>
    <source>
        <strain evidence="9">DSM 103496</strain>
    </source>
</reference>
<evidence type="ECO:0000256" key="5">
    <source>
        <dbReference type="ARBA" id="ARBA00022989"/>
    </source>
</evidence>
<feature type="transmembrane region" description="Helical" evidence="8">
    <location>
        <begin position="170"/>
        <end position="190"/>
    </location>
</feature>
<feature type="transmembrane region" description="Helical" evidence="8">
    <location>
        <begin position="280"/>
        <end position="297"/>
    </location>
</feature>
<evidence type="ECO:0000256" key="8">
    <source>
        <dbReference type="SAM" id="Phobius"/>
    </source>
</evidence>
<accession>A0A9X2VVP6</accession>
<feature type="transmembrane region" description="Helical" evidence="8">
    <location>
        <begin position="91"/>
        <end position="110"/>
    </location>
</feature>
<sequence length="411" mass="44204">MSKYARWTRNPVFFAVLGAVDLVVLVALLTPDKYLLDLDVYRVGARVWLDGGDLYARLPDLTFGYNLPFTYPPFAVVVLSPLAIPSLATASTAITLLSVAALVASTVLVARKLGVRGHHLPLLGGAALPIALWFEPVTSTLDFGQINALLLVLVVADCLGFTPARYRGALIGIAAAVKLTPAAFILFFLVSRDRRAIRNAALSFVTCTALGFLFAGADSVRYWADVLFDTDRIGGPNYAGNQSITGVLSRFDTPWQGLLWVGLSALVVGVAAIGMRRAFAAGHVCLALALNALAQLLCSPVSWSHHWVWAVPLVLVLAEIGLRTRTALPFALGAIGVVLFIEAPHWWFPRASDVELAWPLWQQLVGGSYVYFGLVVLGCAAAGLLTPHSRLSAGETFAVKESRVRARPRPH</sequence>
<feature type="transmembrane region" description="Helical" evidence="8">
    <location>
        <begin position="255"/>
        <end position="273"/>
    </location>
</feature>
<dbReference type="Pfam" id="PF09594">
    <property type="entry name" value="GT87"/>
    <property type="match status" value="1"/>
</dbReference>
<feature type="transmembrane region" description="Helical" evidence="8">
    <location>
        <begin position="368"/>
        <end position="386"/>
    </location>
</feature>
<evidence type="ECO:0000256" key="2">
    <source>
        <dbReference type="ARBA" id="ARBA00022475"/>
    </source>
</evidence>
<keyword evidence="10" id="KW-1185">Reference proteome</keyword>
<dbReference type="RefSeq" id="WP_259628369.1">
    <property type="nucleotide sequence ID" value="NZ_JANYMP010000027.1"/>
</dbReference>
<comment type="caution">
    <text evidence="9">The sequence shown here is derived from an EMBL/GenBank/DDBJ whole genome shotgun (WGS) entry which is preliminary data.</text>
</comment>
<evidence type="ECO:0000256" key="4">
    <source>
        <dbReference type="ARBA" id="ARBA00022692"/>
    </source>
</evidence>
<evidence type="ECO:0000256" key="1">
    <source>
        <dbReference type="ARBA" id="ARBA00004651"/>
    </source>
</evidence>
<dbReference type="GO" id="GO:0005886">
    <property type="term" value="C:plasma membrane"/>
    <property type="evidence" value="ECO:0007669"/>
    <property type="project" value="UniProtKB-SubCell"/>
</dbReference>
<dbReference type="AlphaFoldDB" id="A0A9X2VVP6"/>
<keyword evidence="6 8" id="KW-0472">Membrane</keyword>
<dbReference type="GO" id="GO:0016758">
    <property type="term" value="F:hexosyltransferase activity"/>
    <property type="evidence" value="ECO:0007669"/>
    <property type="project" value="InterPro"/>
</dbReference>
<evidence type="ECO:0000256" key="7">
    <source>
        <dbReference type="ARBA" id="ARBA00024033"/>
    </source>
</evidence>
<feature type="transmembrane region" description="Helical" evidence="8">
    <location>
        <begin position="12"/>
        <end position="30"/>
    </location>
</feature>